<dbReference type="OrthoDB" id="10369268at2759"/>
<organism evidence="2 3">
    <name type="scientific">Parasitella parasitica</name>
    <dbReference type="NCBI Taxonomy" id="35722"/>
    <lineage>
        <taxon>Eukaryota</taxon>
        <taxon>Fungi</taxon>
        <taxon>Fungi incertae sedis</taxon>
        <taxon>Mucoromycota</taxon>
        <taxon>Mucoromycotina</taxon>
        <taxon>Mucoromycetes</taxon>
        <taxon>Mucorales</taxon>
        <taxon>Mucorineae</taxon>
        <taxon>Mucoraceae</taxon>
        <taxon>Parasitella</taxon>
    </lineage>
</organism>
<feature type="compositionally biased region" description="Polar residues" evidence="1">
    <location>
        <begin position="35"/>
        <end position="49"/>
    </location>
</feature>
<feature type="compositionally biased region" description="Basic and acidic residues" evidence="1">
    <location>
        <begin position="1"/>
        <end position="12"/>
    </location>
</feature>
<evidence type="ECO:0000256" key="1">
    <source>
        <dbReference type="SAM" id="MobiDB-lite"/>
    </source>
</evidence>
<proteinExistence type="predicted"/>
<evidence type="ECO:0000313" key="3">
    <source>
        <dbReference type="Proteomes" id="UP000054107"/>
    </source>
</evidence>
<dbReference type="STRING" id="35722.A0A0B7NDM4"/>
<reference evidence="2 3" key="1">
    <citation type="submission" date="2014-09" db="EMBL/GenBank/DDBJ databases">
        <authorList>
            <person name="Ellenberger Sabrina"/>
        </authorList>
    </citation>
    <scope>NUCLEOTIDE SEQUENCE [LARGE SCALE GENOMIC DNA]</scope>
    <source>
        <strain evidence="2 3">CBS 412.66</strain>
    </source>
</reference>
<feature type="region of interest" description="Disordered" evidence="1">
    <location>
        <begin position="1"/>
        <end position="75"/>
    </location>
</feature>
<accession>A0A0B7NDM4</accession>
<keyword evidence="3" id="KW-1185">Reference proteome</keyword>
<name>A0A0B7NDM4_9FUNG</name>
<sequence length="132" mass="14936">MGSPENRKRLVDDVGEPSVSTPAPSRPPLKKRFTGTFQVPQAAPSSSPTIVKKTQPLTTKPREPSPPITVSENLDDYTKDELMQNMRLAKGRIEQKDKLYESVKDSYLSQETRQGLFRIDWGLVCTERNHTH</sequence>
<protein>
    <submittedName>
        <fullName evidence="2">Uncharacterized protein</fullName>
    </submittedName>
</protein>
<evidence type="ECO:0000313" key="2">
    <source>
        <dbReference type="EMBL" id="CEP13069.1"/>
    </source>
</evidence>
<dbReference type="EMBL" id="LN729124">
    <property type="protein sequence ID" value="CEP13069.1"/>
    <property type="molecule type" value="Genomic_DNA"/>
</dbReference>
<dbReference type="Proteomes" id="UP000054107">
    <property type="component" value="Unassembled WGS sequence"/>
</dbReference>
<gene>
    <name evidence="2" type="primary">PARPA_07108.1 scaffold 26125</name>
</gene>
<dbReference type="AlphaFoldDB" id="A0A0B7NDM4"/>